<evidence type="ECO:0000256" key="7">
    <source>
        <dbReference type="ARBA" id="ARBA00023175"/>
    </source>
</evidence>
<evidence type="ECO:0000256" key="4">
    <source>
        <dbReference type="ARBA" id="ARBA00022840"/>
    </source>
</evidence>
<keyword evidence="3 9" id="KW-0547">Nucleotide-binding</keyword>
<keyword evidence="2" id="KW-0677">Repeat</keyword>
<keyword evidence="5 10" id="KW-0175">Coiled coil</keyword>
<dbReference type="Pfam" id="PF01843">
    <property type="entry name" value="DIL"/>
    <property type="match status" value="1"/>
</dbReference>
<dbReference type="GO" id="GO:0048731">
    <property type="term" value="P:system development"/>
    <property type="evidence" value="ECO:0007669"/>
    <property type="project" value="UniProtKB-ARBA"/>
</dbReference>
<dbReference type="InterPro" id="IPR001609">
    <property type="entry name" value="Myosin_head_motor_dom-like"/>
</dbReference>
<evidence type="ECO:0000259" key="11">
    <source>
        <dbReference type="PROSITE" id="PS51126"/>
    </source>
</evidence>
<feature type="domain" description="Dilute" evidence="11">
    <location>
        <begin position="1016"/>
        <end position="1294"/>
    </location>
</feature>
<dbReference type="Ensembl" id="ENSPNAT00000057515.1">
    <property type="protein sequence ID" value="ENSPNAP00000047653.1"/>
    <property type="gene ID" value="ENSPNAG00000000224.2"/>
</dbReference>
<dbReference type="InterPro" id="IPR002710">
    <property type="entry name" value="Dilute_dom"/>
</dbReference>
<evidence type="ECO:0000256" key="8">
    <source>
        <dbReference type="ARBA" id="ARBA00023203"/>
    </source>
</evidence>
<dbReference type="GO" id="GO:0005524">
    <property type="term" value="F:ATP binding"/>
    <property type="evidence" value="ECO:0007669"/>
    <property type="project" value="UniProtKB-UniRule"/>
</dbReference>
<dbReference type="PANTHER" id="PTHR13140">
    <property type="entry name" value="MYOSIN"/>
    <property type="match status" value="1"/>
</dbReference>
<dbReference type="PROSITE" id="PS51126">
    <property type="entry name" value="DILUTE"/>
    <property type="match status" value="1"/>
</dbReference>
<reference evidence="13" key="2">
    <citation type="submission" date="2025-08" db="UniProtKB">
        <authorList>
            <consortium name="Ensembl"/>
        </authorList>
    </citation>
    <scope>IDENTIFICATION</scope>
</reference>
<dbReference type="Gene3D" id="3.30.70.1590">
    <property type="match status" value="1"/>
</dbReference>
<evidence type="ECO:0000256" key="1">
    <source>
        <dbReference type="ARBA" id="ARBA00008314"/>
    </source>
</evidence>
<dbReference type="FunFam" id="3.30.70.1590:FF:000005">
    <property type="entry name" value="unconventional myosin-Vc"/>
    <property type="match status" value="1"/>
</dbReference>
<evidence type="ECO:0000259" key="12">
    <source>
        <dbReference type="PROSITE" id="PS51456"/>
    </source>
</evidence>
<evidence type="ECO:0000313" key="14">
    <source>
        <dbReference type="Proteomes" id="UP001501920"/>
    </source>
</evidence>
<gene>
    <name evidence="13" type="primary">MYO5C</name>
</gene>
<accession>A0AAR2J6J4</accession>
<dbReference type="Pfam" id="PF00063">
    <property type="entry name" value="Myosin_head"/>
    <property type="match status" value="2"/>
</dbReference>
<feature type="binding site" evidence="9">
    <location>
        <begin position="162"/>
        <end position="169"/>
    </location>
    <ligand>
        <name>ATP</name>
        <dbReference type="ChEBI" id="CHEBI:30616"/>
    </ligand>
</feature>
<keyword evidence="14" id="KW-1185">Reference proteome</keyword>
<dbReference type="CDD" id="cd01380">
    <property type="entry name" value="MYSc_Myo5"/>
    <property type="match status" value="1"/>
</dbReference>
<dbReference type="Gene3D" id="1.20.58.530">
    <property type="match status" value="1"/>
</dbReference>
<keyword evidence="7 9" id="KW-0505">Motor protein</keyword>
<dbReference type="PROSITE" id="PS50096">
    <property type="entry name" value="IQ"/>
    <property type="match status" value="4"/>
</dbReference>
<evidence type="ECO:0000313" key="13">
    <source>
        <dbReference type="Ensembl" id="ENSPNAP00000047653.1"/>
    </source>
</evidence>
<dbReference type="Gene3D" id="1.20.5.190">
    <property type="match status" value="2"/>
</dbReference>
<evidence type="ECO:0000256" key="3">
    <source>
        <dbReference type="ARBA" id="ARBA00022741"/>
    </source>
</evidence>
<feature type="region of interest" description="Actin-binding" evidence="9">
    <location>
        <begin position="598"/>
        <end position="620"/>
    </location>
</feature>
<dbReference type="GO" id="GO:0016020">
    <property type="term" value="C:membrane"/>
    <property type="evidence" value="ECO:0007669"/>
    <property type="project" value="TreeGrafter"/>
</dbReference>
<evidence type="ECO:0000256" key="10">
    <source>
        <dbReference type="SAM" id="Coils"/>
    </source>
</evidence>
<name>A0AAR2J6J4_PYGNA</name>
<dbReference type="Gene3D" id="1.10.10.820">
    <property type="match status" value="1"/>
</dbReference>
<dbReference type="SUPFAM" id="SSF52540">
    <property type="entry name" value="P-loop containing nucleoside triphosphate hydrolases"/>
    <property type="match status" value="2"/>
</dbReference>
<evidence type="ECO:0008006" key="15">
    <source>
        <dbReference type="Google" id="ProtNLM"/>
    </source>
</evidence>
<dbReference type="Gene3D" id="3.40.850.10">
    <property type="entry name" value="Kinesin motor domain"/>
    <property type="match status" value="2"/>
</dbReference>
<dbReference type="Gene3D" id="1.20.120.720">
    <property type="entry name" value="Myosin VI head, motor domain, U50 subdomain"/>
    <property type="match status" value="1"/>
</dbReference>
<keyword evidence="4 9" id="KW-0067">ATP-binding</keyword>
<dbReference type="GeneTree" id="ENSGT00940000157971"/>
<dbReference type="FunFam" id="3.40.850.10:FF:000089">
    <property type="entry name" value="Myosin VC"/>
    <property type="match status" value="1"/>
</dbReference>
<proteinExistence type="inferred from homology"/>
<reference evidence="13 14" key="1">
    <citation type="submission" date="2020-10" db="EMBL/GenBank/DDBJ databases">
        <title>Pygocentrus nattereri (red-bellied piranha) genome, fPygNat1, primary haplotype.</title>
        <authorList>
            <person name="Myers G."/>
            <person name="Meyer A."/>
            <person name="Karagic N."/>
            <person name="Pippel M."/>
            <person name="Winkler S."/>
            <person name="Tracey A."/>
            <person name="Wood J."/>
            <person name="Formenti G."/>
            <person name="Howe K."/>
            <person name="Fedrigo O."/>
            <person name="Jarvis E.D."/>
        </authorList>
    </citation>
    <scope>NUCLEOTIDE SEQUENCE [LARGE SCALE GENOMIC DNA]</scope>
</reference>
<dbReference type="InterPro" id="IPR036103">
    <property type="entry name" value="MYSc_Myo5"/>
</dbReference>
<dbReference type="CDD" id="cd15476">
    <property type="entry name" value="Myo5c_CBD"/>
    <property type="match status" value="1"/>
</dbReference>
<dbReference type="InterPro" id="IPR000048">
    <property type="entry name" value="IQ_motif_EF-hand-BS"/>
</dbReference>
<dbReference type="FunFam" id="1.20.5.190:FF:000001">
    <property type="entry name" value="unconventional myosin-Va"/>
    <property type="match status" value="1"/>
</dbReference>
<organism evidence="13 14">
    <name type="scientific">Pygocentrus nattereri</name>
    <name type="common">Red-bellied piranha</name>
    <dbReference type="NCBI Taxonomy" id="42514"/>
    <lineage>
        <taxon>Eukaryota</taxon>
        <taxon>Metazoa</taxon>
        <taxon>Chordata</taxon>
        <taxon>Craniata</taxon>
        <taxon>Vertebrata</taxon>
        <taxon>Euteleostomi</taxon>
        <taxon>Actinopterygii</taxon>
        <taxon>Neopterygii</taxon>
        <taxon>Teleostei</taxon>
        <taxon>Ostariophysi</taxon>
        <taxon>Characiformes</taxon>
        <taxon>Characoidei</taxon>
        <taxon>Pygocentrus</taxon>
    </lineage>
</organism>
<dbReference type="GO" id="GO:0016459">
    <property type="term" value="C:myosin complex"/>
    <property type="evidence" value="ECO:0007669"/>
    <property type="project" value="UniProtKB-KW"/>
</dbReference>
<reference evidence="13" key="3">
    <citation type="submission" date="2025-09" db="UniProtKB">
        <authorList>
            <consortium name="Ensembl"/>
        </authorList>
    </citation>
    <scope>IDENTIFICATION</scope>
</reference>
<comment type="similarity">
    <text evidence="1 9">Belongs to the TRAFAC class myosin-kinesin ATPase superfamily. Myosin family.</text>
</comment>
<dbReference type="SMART" id="SM00015">
    <property type="entry name" value="IQ"/>
    <property type="match status" value="4"/>
</dbReference>
<dbReference type="SMART" id="SM01132">
    <property type="entry name" value="DIL"/>
    <property type="match status" value="1"/>
</dbReference>
<dbReference type="InterPro" id="IPR027417">
    <property type="entry name" value="P-loop_NTPase"/>
</dbReference>
<dbReference type="SMART" id="SM00242">
    <property type="entry name" value="MYSc"/>
    <property type="match status" value="1"/>
</dbReference>
<dbReference type="FunFam" id="1.20.58.530:FF:000002">
    <property type="entry name" value="Class V myosin"/>
    <property type="match status" value="1"/>
</dbReference>
<dbReference type="InterPro" id="IPR036961">
    <property type="entry name" value="Kinesin_motor_dom_sf"/>
</dbReference>
<feature type="domain" description="Myosin motor" evidence="12">
    <location>
        <begin position="68"/>
        <end position="719"/>
    </location>
</feature>
<evidence type="ECO:0000256" key="2">
    <source>
        <dbReference type="ARBA" id="ARBA00022737"/>
    </source>
</evidence>
<dbReference type="Pfam" id="PF00612">
    <property type="entry name" value="IQ"/>
    <property type="match status" value="4"/>
</dbReference>
<feature type="coiled-coil region" evidence="10">
    <location>
        <begin position="845"/>
        <end position="904"/>
    </location>
</feature>
<dbReference type="GO" id="GO:0005737">
    <property type="term" value="C:cytoplasm"/>
    <property type="evidence" value="ECO:0007669"/>
    <property type="project" value="TreeGrafter"/>
</dbReference>
<evidence type="ECO:0000256" key="6">
    <source>
        <dbReference type="ARBA" id="ARBA00023123"/>
    </source>
</evidence>
<dbReference type="GO" id="GO:0051015">
    <property type="term" value="F:actin filament binding"/>
    <property type="evidence" value="ECO:0007669"/>
    <property type="project" value="TreeGrafter"/>
</dbReference>
<dbReference type="PROSITE" id="PS51456">
    <property type="entry name" value="MYOSIN_MOTOR"/>
    <property type="match status" value="1"/>
</dbReference>
<sequence length="1339" mass="155225">MALQELYTKYNRVWIPDAEQVWKSAEILQDFTPGDRALHLQLEDGTVLQYPVEGPGQLPPLRNPDILVGENDLTALSYLHEPAVLHNLRVRFVDSRIIYTYCGIILVAVNPYKQLPIYGDAVIHAYSGQNMGDLDPHIFAVAEEAYKQMARNNRNQSIIVSGESGAGKTVSARYAMRYFAMVSKSSSNKRVEDKVLASNPITEAIGNAKTTRNDNSSRFGKYTEISFDRRYQIIGANMRTYLLEKSRVVFQSENERNYHIFYQMCACAEEPEFKSLRLCKCLYSLCCAVRPAGLKEDFQADVFKMLAAILHLGNVVIKSSGSHLAVFCDLLGVRQENMSRWLCHRRIVLASETVVKPQPRERAINARDALAKHLYAYLFDCVIHKINQSLRVPGKQHSFIGVLDIYGFETFDVNSFEQFCINYANEKLQQQFNLHVFKLEQEEYMKEDIPWTLIDFYDNQPVIDLIEAKMGILDLLDEECLFPQGTDMNWLQKLYNYLGSKPLFEKPRLSSEAFVIQHFADKVEYQCKGFLEKNRDNLYEELVSVMRASKFPLLADFYNEEENNSVIKGVKVKAARSGVKPANKQLRTTVGDKFRSSLYLLMDTLNATTPHYVRCIKPNEEKLPFEYDSKRVVQQLRACGVLETVHISAQSYPSRWTYIEFYSRYSILMSQAELRAGEKKQICRTVLQRLIPDSNQYKFGRTKIFFRAGQVAYLEKLRLDRLRTACITIQKHVRGWRQRQRYLSMRQAAIIIQQYVRGKRQIRLAWAAVVIQRHCRGYLIRRIYLLLQVATITIQAYTRGWMARKRYKKEHKALVLQKYARAWLVRRRFQTMRRLVLNVQLSYRVQQLRKKIEEQVRVMETQLREQREGYESQVEALVFKNDHLTRENQQLQALFQEKNDVNRSIGQEVARLNAENMVLSSFLIYDTLYSCIYSICQKHLSKLIYRSFTVFLENIFLGKYNKPTQTQTLMSLCCAELKPRGVVVNMIPGLAANLLFMCVRHADYLNDGNKLKSLMHAIITSIKQVITENFEMLSFWLSNTYYLLNCLKQYSGEEEFMKHNTERQNKNCLQNFDLSEHRQILSDLAIRIYHQFINIMEDTLFPMIVPAMLEHESLQGISSMKPTGFRKRSNSLLEDGRSEGEAYSISSVLQLMNAFHSSMAQHGVEPQLQGQAIRQLFYLIAATTLNSILLRKDLCSCRKGMQIRCNISYLEEWLREKGLQGCSVMETLGPLSQAAWLLQVNKTTDEDAAEIQQRCHELSPVQIVKILNSYTPIDDFEKRVAPSFVRKVQALLQEREGSNQLMMDAQYRFQVTFPFCPSTQALELLQVPSSLHLGFLTRI</sequence>
<dbReference type="InterPro" id="IPR037991">
    <property type="entry name" value="Myo5c_CBD"/>
</dbReference>
<evidence type="ECO:0000256" key="9">
    <source>
        <dbReference type="PROSITE-ProRule" id="PRU00782"/>
    </source>
</evidence>
<dbReference type="Proteomes" id="UP001501920">
    <property type="component" value="Chromosome 11"/>
</dbReference>
<keyword evidence="8 9" id="KW-0009">Actin-binding</keyword>
<dbReference type="GO" id="GO:0007015">
    <property type="term" value="P:actin filament organization"/>
    <property type="evidence" value="ECO:0007669"/>
    <property type="project" value="TreeGrafter"/>
</dbReference>
<protein>
    <recommendedName>
        <fullName evidence="15">Myosin VC</fullName>
    </recommendedName>
</protein>
<dbReference type="GO" id="GO:0000146">
    <property type="term" value="F:microfilament motor activity"/>
    <property type="evidence" value="ECO:0007669"/>
    <property type="project" value="TreeGrafter"/>
</dbReference>
<dbReference type="PRINTS" id="PR00193">
    <property type="entry name" value="MYOSINHEAVY"/>
</dbReference>
<dbReference type="PANTHER" id="PTHR13140:SF313">
    <property type="entry name" value="UNCONVENTIONAL MYOSIN-VC"/>
    <property type="match status" value="1"/>
</dbReference>
<evidence type="ECO:0000256" key="5">
    <source>
        <dbReference type="ARBA" id="ARBA00023054"/>
    </source>
</evidence>
<keyword evidence="6 9" id="KW-0518">Myosin</keyword>